<dbReference type="RefSeq" id="WP_066383874.1">
    <property type="nucleotide sequence ID" value="NZ_LTAZ01000008.1"/>
</dbReference>
<dbReference type="Pfam" id="PF00571">
    <property type="entry name" value="CBS"/>
    <property type="match status" value="2"/>
</dbReference>
<comment type="caution">
    <text evidence="4">The sequence shown here is derived from an EMBL/GenBank/DDBJ whole genome shotgun (WGS) entry which is preliminary data.</text>
</comment>
<dbReference type="InterPro" id="IPR051257">
    <property type="entry name" value="Diverse_CBS-Domain"/>
</dbReference>
<proteinExistence type="predicted"/>
<evidence type="ECO:0000259" key="3">
    <source>
        <dbReference type="PROSITE" id="PS51371"/>
    </source>
</evidence>
<evidence type="ECO:0000313" key="4">
    <source>
        <dbReference type="EMBL" id="KYH25074.1"/>
    </source>
</evidence>
<dbReference type="SUPFAM" id="SSF54631">
    <property type="entry name" value="CBS-domain pair"/>
    <property type="match status" value="1"/>
</dbReference>
<evidence type="ECO:0000256" key="1">
    <source>
        <dbReference type="ARBA" id="ARBA00023122"/>
    </source>
</evidence>
<reference evidence="4 5" key="1">
    <citation type="submission" date="2016-02" db="EMBL/GenBank/DDBJ databases">
        <title>Genome sequence of Halalkalicoccus paucihalophilus DSM 24557.</title>
        <authorList>
            <person name="Poehlein A."/>
            <person name="Daniel R."/>
        </authorList>
    </citation>
    <scope>NUCLEOTIDE SEQUENCE [LARGE SCALE GENOMIC DNA]</scope>
    <source>
        <strain evidence="4 5">DSM 24557</strain>
    </source>
</reference>
<feature type="domain" description="CBS" evidence="3">
    <location>
        <begin position="72"/>
        <end position="129"/>
    </location>
</feature>
<name>A0A151ABV9_9EURY</name>
<keyword evidence="5" id="KW-1185">Reference proteome</keyword>
<accession>A0A151ABV9</accession>
<dbReference type="InterPro" id="IPR000644">
    <property type="entry name" value="CBS_dom"/>
</dbReference>
<evidence type="ECO:0000256" key="2">
    <source>
        <dbReference type="PROSITE-ProRule" id="PRU00703"/>
    </source>
</evidence>
<evidence type="ECO:0000313" key="5">
    <source>
        <dbReference type="Proteomes" id="UP000075321"/>
    </source>
</evidence>
<protein>
    <submittedName>
        <fullName evidence="4">Inosine-5'-monophosphate dehydrogenase</fullName>
        <ecNumber evidence="4">1.1.1.205</ecNumber>
    </submittedName>
</protein>
<dbReference type="AlphaFoldDB" id="A0A151ABV9"/>
<keyword evidence="1 2" id="KW-0129">CBS domain</keyword>
<keyword evidence="4" id="KW-0560">Oxidoreductase</keyword>
<dbReference type="PANTHER" id="PTHR43080:SF2">
    <property type="entry name" value="CBS DOMAIN-CONTAINING PROTEIN"/>
    <property type="match status" value="1"/>
</dbReference>
<dbReference type="OrthoDB" id="43333at2157"/>
<dbReference type="InterPro" id="IPR046342">
    <property type="entry name" value="CBS_dom_sf"/>
</dbReference>
<dbReference type="EC" id="1.1.1.205" evidence="4"/>
<dbReference type="SMART" id="SM00116">
    <property type="entry name" value="CBS"/>
    <property type="match status" value="2"/>
</dbReference>
<dbReference type="PANTHER" id="PTHR43080">
    <property type="entry name" value="CBS DOMAIN-CONTAINING PROTEIN CBSX3, MITOCHONDRIAL"/>
    <property type="match status" value="1"/>
</dbReference>
<dbReference type="Proteomes" id="UP000075321">
    <property type="component" value="Unassembled WGS sequence"/>
</dbReference>
<dbReference type="PATRIC" id="fig|1008153.3.peg.2973"/>
<dbReference type="EMBL" id="LTAZ01000008">
    <property type="protein sequence ID" value="KYH25074.1"/>
    <property type="molecule type" value="Genomic_DNA"/>
</dbReference>
<dbReference type="GO" id="GO:0003938">
    <property type="term" value="F:IMP dehydrogenase activity"/>
    <property type="evidence" value="ECO:0007669"/>
    <property type="project" value="UniProtKB-EC"/>
</dbReference>
<dbReference type="Gene3D" id="3.10.580.10">
    <property type="entry name" value="CBS-domain"/>
    <property type="match status" value="1"/>
</dbReference>
<dbReference type="PROSITE" id="PS51371">
    <property type="entry name" value="CBS"/>
    <property type="match status" value="2"/>
</dbReference>
<gene>
    <name evidence="4" type="primary">guaB_6</name>
    <name evidence="4" type="ORF">HAPAU_28950</name>
</gene>
<sequence length="150" mass="15905">MIELAVEAVLTRSVPTLIPSTPVVEAAELLRDPGVSALIVLDDDAIAGIVTESDFVAYVAETASTSRIDSIMSAPVVTVTPETSITTAATLMRERGVRHLPVVNTDDTYCGLVSATTLALYLSPHSLEIDWDSEPLELDASGESSREFDG</sequence>
<organism evidence="4 5">
    <name type="scientific">Halalkalicoccus paucihalophilus</name>
    <dbReference type="NCBI Taxonomy" id="1008153"/>
    <lineage>
        <taxon>Archaea</taxon>
        <taxon>Methanobacteriati</taxon>
        <taxon>Methanobacteriota</taxon>
        <taxon>Stenosarchaea group</taxon>
        <taxon>Halobacteria</taxon>
        <taxon>Halobacteriales</taxon>
        <taxon>Halococcaceae</taxon>
        <taxon>Halalkalicoccus</taxon>
    </lineage>
</organism>
<feature type="domain" description="CBS" evidence="3">
    <location>
        <begin position="10"/>
        <end position="65"/>
    </location>
</feature>